<feature type="transmembrane region" description="Helical" evidence="6">
    <location>
        <begin position="199"/>
        <end position="222"/>
    </location>
</feature>
<dbReference type="InterPro" id="IPR002528">
    <property type="entry name" value="MATE_fam"/>
</dbReference>
<organism evidence="7 8">
    <name type="scientific">Mesomycoplasma flocculare ATCC 27399</name>
    <dbReference type="NCBI Taxonomy" id="743971"/>
    <lineage>
        <taxon>Bacteria</taxon>
        <taxon>Bacillati</taxon>
        <taxon>Mycoplasmatota</taxon>
        <taxon>Mycoplasmoidales</taxon>
        <taxon>Metamycoplasmataceae</taxon>
        <taxon>Mesomycoplasma</taxon>
    </lineage>
</organism>
<dbReference type="GO" id="GO:0005886">
    <property type="term" value="C:plasma membrane"/>
    <property type="evidence" value="ECO:0007669"/>
    <property type="project" value="TreeGrafter"/>
</dbReference>
<dbReference type="STRING" id="743971.MYF_03315"/>
<dbReference type="PANTHER" id="PTHR43298:SF2">
    <property type="entry name" value="FMN_FAD EXPORTER YEEO-RELATED"/>
    <property type="match status" value="1"/>
</dbReference>
<protein>
    <recommendedName>
        <fullName evidence="3">Probable multidrug resistance protein NorM</fullName>
    </recommendedName>
    <alternativeName>
        <fullName evidence="5">Multidrug-efflux transporter</fullName>
    </alternativeName>
</protein>
<evidence type="ECO:0000256" key="4">
    <source>
        <dbReference type="ARBA" id="ARBA00022448"/>
    </source>
</evidence>
<reference evidence="7 8" key="1">
    <citation type="journal article" date="2015" name="Genome Announc.">
        <title>Complete Genome Sequence of Mycoplasma flocculare Strain Ms42T (ATCC 27399T).</title>
        <authorList>
            <person name="Calcutt M.J."/>
            <person name="Foecking M.F."/>
            <person name="Heidari M.B."/>
            <person name="McIntosh M.A."/>
        </authorList>
    </citation>
    <scope>NUCLEOTIDE SEQUENCE [LARGE SCALE GENOMIC DNA]</scope>
    <source>
        <strain evidence="8">ATCC 27399</strain>
    </source>
</reference>
<evidence type="ECO:0000256" key="1">
    <source>
        <dbReference type="ARBA" id="ARBA00003408"/>
    </source>
</evidence>
<sequence length="520" mass="58747">MPFSVRHFFPDSTEKWKKFTKIVIPVIFATLFISINNFIDNFMVAQISGGITAVGMANVWTGIIFSFVISINLIGSIIFSQYWGKKQTNLAKQVNNIRYILSVSTVLVFGILSWTIPDEMLKVVQWNKTATILDNNIFKDAKSYLFIIAFSWILFAYIVTTSGILREIGIIKISLLFSLFTLISNVSLNLVLIPQMGVAGSALATVISRLITAILMHLYHLFCRKEIKISLLKIFEIEKKIWKQYFKRLFGMYLVIFSSLIVSTRTILWSQSLPSGSIGINDGTGFYKYWGIGFLTISGIIITITNILLTTFAAIQTSVSIVVGQNLGKNKLDIAKKNAAMLKGFLLIISIAISILAFITVVIITKTNLITKGVEIQVEKGLKGYFLTNNLPINHEIIKKQQSLAINFYLSQIFQISILIVLLNPIWVQINASLNIIKAGGRANFASLWDFFLGIYQLCWQIITILVFLPLLENVDNKLFFLMAIFYSSDIAKWIIYEILYLKTNWAINLTLEKTAKNLP</sequence>
<keyword evidence="6" id="KW-1133">Transmembrane helix</keyword>
<dbReference type="EMBL" id="CP007585">
    <property type="protein sequence ID" value="AJC50137.1"/>
    <property type="molecule type" value="Genomic_DNA"/>
</dbReference>
<keyword evidence="8" id="KW-1185">Reference proteome</keyword>
<evidence type="ECO:0000256" key="3">
    <source>
        <dbReference type="ARBA" id="ARBA00020268"/>
    </source>
</evidence>
<dbReference type="KEGG" id="mfq:MYF_03315"/>
<dbReference type="Proteomes" id="UP000031129">
    <property type="component" value="Chromosome"/>
</dbReference>
<proteinExistence type="inferred from homology"/>
<dbReference type="HOGENOM" id="CLU_512698_0_0_14"/>
<dbReference type="GO" id="GO:0042910">
    <property type="term" value="F:xenobiotic transmembrane transporter activity"/>
    <property type="evidence" value="ECO:0007669"/>
    <property type="project" value="InterPro"/>
</dbReference>
<keyword evidence="6" id="KW-0472">Membrane</keyword>
<dbReference type="InterPro" id="IPR050222">
    <property type="entry name" value="MATE_MdtK"/>
</dbReference>
<feature type="transmembrane region" description="Helical" evidence="6">
    <location>
        <begin position="448"/>
        <end position="472"/>
    </location>
</feature>
<dbReference type="GO" id="GO:0015297">
    <property type="term" value="F:antiporter activity"/>
    <property type="evidence" value="ECO:0007669"/>
    <property type="project" value="InterPro"/>
</dbReference>
<gene>
    <name evidence="7" type="ORF">MYF_03315</name>
</gene>
<feature type="transmembrane region" description="Helical" evidence="6">
    <location>
        <begin position="59"/>
        <end position="84"/>
    </location>
</feature>
<feature type="transmembrane region" description="Helical" evidence="6">
    <location>
        <begin position="143"/>
        <end position="161"/>
    </location>
</feature>
<name>A0A0A8E972_MESFC</name>
<feature type="transmembrane region" description="Helical" evidence="6">
    <location>
        <begin position="344"/>
        <end position="364"/>
    </location>
</feature>
<evidence type="ECO:0000256" key="5">
    <source>
        <dbReference type="ARBA" id="ARBA00031636"/>
    </source>
</evidence>
<keyword evidence="6" id="KW-0812">Transmembrane</keyword>
<evidence type="ECO:0000256" key="6">
    <source>
        <dbReference type="SAM" id="Phobius"/>
    </source>
</evidence>
<comment type="function">
    <text evidence="1">Multidrug efflux pump.</text>
</comment>
<evidence type="ECO:0000256" key="2">
    <source>
        <dbReference type="ARBA" id="ARBA00010199"/>
    </source>
</evidence>
<evidence type="ECO:0000313" key="7">
    <source>
        <dbReference type="EMBL" id="AJC50137.1"/>
    </source>
</evidence>
<feature type="transmembrane region" description="Helical" evidence="6">
    <location>
        <begin position="290"/>
        <end position="323"/>
    </location>
</feature>
<evidence type="ECO:0000313" key="8">
    <source>
        <dbReference type="Proteomes" id="UP000031129"/>
    </source>
</evidence>
<dbReference type="OrthoDB" id="393879at2"/>
<feature type="transmembrane region" description="Helical" evidence="6">
    <location>
        <begin position="173"/>
        <end position="193"/>
    </location>
</feature>
<dbReference type="RefSeq" id="WP_002557487.1">
    <property type="nucleotide sequence ID" value="NZ_CP007585.1"/>
</dbReference>
<feature type="transmembrane region" description="Helical" evidence="6">
    <location>
        <begin position="249"/>
        <end position="270"/>
    </location>
</feature>
<feature type="transmembrane region" description="Helical" evidence="6">
    <location>
        <begin position="21"/>
        <end position="39"/>
    </location>
</feature>
<dbReference type="AlphaFoldDB" id="A0A0A8E972"/>
<dbReference type="Pfam" id="PF01554">
    <property type="entry name" value="MatE"/>
    <property type="match status" value="1"/>
</dbReference>
<accession>A0A0A8E972</accession>
<feature type="transmembrane region" description="Helical" evidence="6">
    <location>
        <begin position="96"/>
        <end position="116"/>
    </location>
</feature>
<keyword evidence="4" id="KW-0813">Transport</keyword>
<feature type="transmembrane region" description="Helical" evidence="6">
    <location>
        <begin position="408"/>
        <end position="427"/>
    </location>
</feature>
<dbReference type="PANTHER" id="PTHR43298">
    <property type="entry name" value="MULTIDRUG RESISTANCE PROTEIN NORM-RELATED"/>
    <property type="match status" value="1"/>
</dbReference>
<feature type="transmembrane region" description="Helical" evidence="6">
    <location>
        <begin position="478"/>
        <end position="496"/>
    </location>
</feature>
<comment type="similarity">
    <text evidence="2">Belongs to the multi antimicrobial extrusion (MATE) (TC 2.A.66.1) family.</text>
</comment>